<dbReference type="Pfam" id="PF00156">
    <property type="entry name" value="Pribosyltran"/>
    <property type="match status" value="1"/>
</dbReference>
<keyword evidence="2" id="KW-0808">Transferase</keyword>
<reference evidence="2" key="1">
    <citation type="submission" date="2022-09" db="EMBL/GenBank/DDBJ databases">
        <title>Diverse halophilic archaea isolated from saline environments.</title>
        <authorList>
            <person name="Cui H.-L."/>
        </authorList>
    </citation>
    <scope>NUCLEOTIDE SEQUENCE</scope>
    <source>
        <strain evidence="2">ZS-35-S2</strain>
    </source>
</reference>
<dbReference type="Gene3D" id="3.30.1310.20">
    <property type="entry name" value="PRTase-like"/>
    <property type="match status" value="1"/>
</dbReference>
<dbReference type="EMBL" id="CP104003">
    <property type="protein sequence ID" value="UWM56915.1"/>
    <property type="molecule type" value="Genomic_DNA"/>
</dbReference>
<proteinExistence type="predicted"/>
<organism evidence="2 4">
    <name type="scientific">Salinirubellus salinus</name>
    <dbReference type="NCBI Taxonomy" id="1364945"/>
    <lineage>
        <taxon>Archaea</taxon>
        <taxon>Methanobacteriati</taxon>
        <taxon>Methanobacteriota</taxon>
        <taxon>Stenosarchaea group</taxon>
        <taxon>Halobacteria</taxon>
        <taxon>Halobacteriales</taxon>
        <taxon>Natronomonadaceae</taxon>
        <taxon>Salinirubellus</taxon>
    </lineage>
</organism>
<dbReference type="KEGG" id="ssai:N0B31_21210"/>
<protein>
    <submittedName>
        <fullName evidence="2">Phosphoribosyltransferase family protein</fullName>
    </submittedName>
</protein>
<evidence type="ECO:0000313" key="3">
    <source>
        <dbReference type="EMBL" id="UWM56917.1"/>
    </source>
</evidence>
<evidence type="ECO:0000313" key="4">
    <source>
        <dbReference type="Proteomes" id="UP001057580"/>
    </source>
</evidence>
<dbReference type="CDD" id="cd06223">
    <property type="entry name" value="PRTases_typeI"/>
    <property type="match status" value="1"/>
</dbReference>
<dbReference type="KEGG" id="ssai:N0B31_00095"/>
<accession>A0A9E7R6N8</accession>
<keyword evidence="4" id="KW-1185">Reference proteome</keyword>
<dbReference type="EMBL" id="CP104003">
    <property type="protein sequence ID" value="UWM56917.1"/>
    <property type="molecule type" value="Genomic_DNA"/>
</dbReference>
<dbReference type="RefSeq" id="WP_260644029.1">
    <property type="nucleotide sequence ID" value="NZ_CP104003.1"/>
</dbReference>
<evidence type="ECO:0000259" key="1">
    <source>
        <dbReference type="Pfam" id="PF00156"/>
    </source>
</evidence>
<dbReference type="AlphaFoldDB" id="A0A9E7R6N8"/>
<gene>
    <name evidence="3" type="ORF">N0B31_00095</name>
    <name evidence="2" type="ORF">N0B31_21210</name>
</gene>
<sequence>MFSDRTDAGHRLGERLVELGVETDVVLAVPRGGLPVGRAVADALGAPLDVVAARKLGAPGNAELAIGAVAADGTVWLNDPLVAELGIGEAYVEDAVEHERGVAEGKLQRYREGRPPLDLQGRQVVVVDDGVATGATTIACLRQVREAGAARVVLAVPVGPPDTVARLGREADEVVCLATPERFGAVGRFYDSFTQVSDEEAMGYLDPA</sequence>
<keyword evidence="2" id="KW-0328">Glycosyltransferase</keyword>
<dbReference type="SUPFAM" id="SSF53271">
    <property type="entry name" value="PRTase-like"/>
    <property type="match status" value="1"/>
</dbReference>
<dbReference type="GeneID" id="74944998"/>
<dbReference type="Proteomes" id="UP001057580">
    <property type="component" value="Chromosome"/>
</dbReference>
<name>A0A9E7R6N8_9EURY</name>
<feature type="domain" description="Phosphoribosyltransferase" evidence="1">
    <location>
        <begin position="20"/>
        <end position="165"/>
    </location>
</feature>
<dbReference type="GO" id="GO:0016757">
    <property type="term" value="F:glycosyltransferase activity"/>
    <property type="evidence" value="ECO:0007669"/>
    <property type="project" value="UniProtKB-KW"/>
</dbReference>
<dbReference type="InterPro" id="IPR000836">
    <property type="entry name" value="PRTase_dom"/>
</dbReference>
<evidence type="ECO:0000313" key="2">
    <source>
        <dbReference type="EMBL" id="UWM56915.1"/>
    </source>
</evidence>
<dbReference type="Gene3D" id="3.40.50.2020">
    <property type="match status" value="1"/>
</dbReference>
<dbReference type="InterPro" id="IPR029057">
    <property type="entry name" value="PRTase-like"/>
</dbReference>